<evidence type="ECO:0000313" key="3">
    <source>
        <dbReference type="Proteomes" id="UP000676565"/>
    </source>
</evidence>
<feature type="chain" id="PRO_5047330082" evidence="1">
    <location>
        <begin position="21"/>
        <end position="297"/>
    </location>
</feature>
<evidence type="ECO:0000256" key="1">
    <source>
        <dbReference type="SAM" id="SignalP"/>
    </source>
</evidence>
<dbReference type="RefSeq" id="WP_210657475.1">
    <property type="nucleotide sequence ID" value="NZ_JAGKQQ010000001.1"/>
</dbReference>
<keyword evidence="3" id="KW-1185">Reference proteome</keyword>
<gene>
    <name evidence="2" type="ORF">J8F10_22025</name>
</gene>
<dbReference type="Proteomes" id="UP000676565">
    <property type="component" value="Unassembled WGS sequence"/>
</dbReference>
<feature type="signal peptide" evidence="1">
    <location>
        <begin position="1"/>
        <end position="20"/>
    </location>
</feature>
<sequence>MQRRVRVVVGLVLASGLAGAFVRAADAPTEATVTDAEGRDVKVSGLKFGTGTRRLAWAGDPAGATEEAKKGPLVIELREPHSTTLLKGIITYVPVNSIESIKYDYDKQVASVAVKGLPEPLAGTLQYRGINVLGFEGSVDDKVTRFSGGAFTKGNIKAVAFAGATPFAAKKGTGSWLVQIDQPKAENPTLKAGNFKFLYQYPGGVEVLTDAATVRKGDPLKLDDAMKTFVPLAVDQNTHMAAIEVQIGDTEKVVVVPQQVEKDGKAGVLMGLVGEVDAGWKLFPLHSIKGMKRPRRD</sequence>
<proteinExistence type="predicted"/>
<keyword evidence="1" id="KW-0732">Signal</keyword>
<comment type="caution">
    <text evidence="2">The sequence shown here is derived from an EMBL/GenBank/DDBJ whole genome shotgun (WGS) entry which is preliminary data.</text>
</comment>
<dbReference type="EMBL" id="JAGKQQ010000001">
    <property type="protein sequence ID" value="MBP3957941.1"/>
    <property type="molecule type" value="Genomic_DNA"/>
</dbReference>
<protein>
    <submittedName>
        <fullName evidence="2">Uncharacterized protein</fullName>
    </submittedName>
</protein>
<reference evidence="2 3" key="1">
    <citation type="submission" date="2021-04" db="EMBL/GenBank/DDBJ databases">
        <authorList>
            <person name="Ivanova A."/>
        </authorList>
    </citation>
    <scope>NUCLEOTIDE SEQUENCE [LARGE SCALE GENOMIC DNA]</scope>
    <source>
        <strain evidence="2 3">G18</strain>
    </source>
</reference>
<evidence type="ECO:0000313" key="2">
    <source>
        <dbReference type="EMBL" id="MBP3957941.1"/>
    </source>
</evidence>
<name>A0ABS5BW76_9BACT</name>
<accession>A0ABS5BW76</accession>
<organism evidence="2 3">
    <name type="scientific">Gemmata palustris</name>
    <dbReference type="NCBI Taxonomy" id="2822762"/>
    <lineage>
        <taxon>Bacteria</taxon>
        <taxon>Pseudomonadati</taxon>
        <taxon>Planctomycetota</taxon>
        <taxon>Planctomycetia</taxon>
        <taxon>Gemmatales</taxon>
        <taxon>Gemmataceae</taxon>
        <taxon>Gemmata</taxon>
    </lineage>
</organism>